<reference evidence="2 3" key="1">
    <citation type="submission" date="2021-03" db="EMBL/GenBank/DDBJ databases">
        <title>Sequencing the genomes of 1000 actinobacteria strains.</title>
        <authorList>
            <person name="Klenk H.-P."/>
        </authorList>
    </citation>
    <scope>NUCLEOTIDE SEQUENCE [LARGE SCALE GENOMIC DNA]</scope>
    <source>
        <strain evidence="2 3">DSM 45516</strain>
    </source>
</reference>
<sequence length="164" mass="17494">MSIDTPHPTGGENHPDRSGSDRPKPTPPPAGDVREAIQRLEKPIPPRESRPPPTATEDNGQSQKPGSDVDRKPATAPRRMHPFGGQHEPELSGPGSDRLANAAPKLDQFRHGFKGDSPKTVFTQLPVNSMTGKHDNKPAPAAGMDVSNLFLSGVFAATAAYKLV</sequence>
<feature type="compositionally biased region" description="Polar residues" evidence="1">
    <location>
        <begin position="56"/>
        <end position="65"/>
    </location>
</feature>
<evidence type="ECO:0000313" key="3">
    <source>
        <dbReference type="Proteomes" id="UP001519325"/>
    </source>
</evidence>
<organism evidence="2 3">
    <name type="scientific">Nocardia goodfellowii</name>
    <dbReference type="NCBI Taxonomy" id="882446"/>
    <lineage>
        <taxon>Bacteria</taxon>
        <taxon>Bacillati</taxon>
        <taxon>Actinomycetota</taxon>
        <taxon>Actinomycetes</taxon>
        <taxon>Mycobacteriales</taxon>
        <taxon>Nocardiaceae</taxon>
        <taxon>Nocardia</taxon>
    </lineage>
</organism>
<feature type="compositionally biased region" description="Basic and acidic residues" evidence="1">
    <location>
        <begin position="32"/>
        <end position="50"/>
    </location>
</feature>
<dbReference type="RefSeq" id="WP_209892891.1">
    <property type="nucleotide sequence ID" value="NZ_JAGGMR010000001.1"/>
</dbReference>
<name>A0ABS4QJW2_9NOCA</name>
<keyword evidence="3" id="KW-1185">Reference proteome</keyword>
<feature type="region of interest" description="Disordered" evidence="1">
    <location>
        <begin position="1"/>
        <end position="103"/>
    </location>
</feature>
<gene>
    <name evidence="2" type="ORF">BJ987_004264</name>
</gene>
<protein>
    <submittedName>
        <fullName evidence="2">Uncharacterized protein</fullName>
    </submittedName>
</protein>
<evidence type="ECO:0000313" key="2">
    <source>
        <dbReference type="EMBL" id="MBP2191363.1"/>
    </source>
</evidence>
<evidence type="ECO:0000256" key="1">
    <source>
        <dbReference type="SAM" id="MobiDB-lite"/>
    </source>
</evidence>
<dbReference type="EMBL" id="JAGGMR010000001">
    <property type="protein sequence ID" value="MBP2191363.1"/>
    <property type="molecule type" value="Genomic_DNA"/>
</dbReference>
<comment type="caution">
    <text evidence="2">The sequence shown here is derived from an EMBL/GenBank/DDBJ whole genome shotgun (WGS) entry which is preliminary data.</text>
</comment>
<proteinExistence type="predicted"/>
<accession>A0ABS4QJW2</accession>
<dbReference type="Proteomes" id="UP001519325">
    <property type="component" value="Unassembled WGS sequence"/>
</dbReference>
<feature type="compositionally biased region" description="Basic and acidic residues" evidence="1">
    <location>
        <begin position="13"/>
        <end position="24"/>
    </location>
</feature>